<keyword evidence="5 10" id="KW-0057">Aromatic amino acid biosynthesis</keyword>
<feature type="binding site" evidence="10">
    <location>
        <position position="251"/>
    </location>
    <ligand>
        <name>shikimate</name>
        <dbReference type="ChEBI" id="CHEBI:36208"/>
    </ligand>
</feature>
<dbReference type="InterPro" id="IPR011342">
    <property type="entry name" value="Shikimate_DH"/>
</dbReference>
<evidence type="ECO:0000256" key="6">
    <source>
        <dbReference type="ARBA" id="ARBA00049442"/>
    </source>
</evidence>
<organism evidence="13 14">
    <name type="scientific">Senegalia massiliensis</name>
    <dbReference type="NCBI Taxonomy" id="1720316"/>
    <lineage>
        <taxon>Bacteria</taxon>
        <taxon>Bacillati</taxon>
        <taxon>Bacillota</taxon>
        <taxon>Clostridia</taxon>
        <taxon>Eubacteriales</taxon>
        <taxon>Clostridiaceae</taxon>
        <taxon>Senegalia</taxon>
    </lineage>
</organism>
<evidence type="ECO:0000259" key="12">
    <source>
        <dbReference type="Pfam" id="PF08501"/>
    </source>
</evidence>
<proteinExistence type="inferred from homology"/>
<dbReference type="GO" id="GO:0005829">
    <property type="term" value="C:cytosol"/>
    <property type="evidence" value="ECO:0007669"/>
    <property type="project" value="TreeGrafter"/>
</dbReference>
<comment type="pathway">
    <text evidence="1 10">Metabolic intermediate biosynthesis; chorismate biosynthesis; chorismate from D-erythrose 4-phosphate and phosphoenolpyruvate: step 4/7.</text>
</comment>
<evidence type="ECO:0000256" key="4">
    <source>
        <dbReference type="ARBA" id="ARBA00023002"/>
    </source>
</evidence>
<dbReference type="GO" id="GO:0009423">
    <property type="term" value="P:chorismate biosynthetic process"/>
    <property type="evidence" value="ECO:0007669"/>
    <property type="project" value="UniProtKB-UniRule"/>
</dbReference>
<dbReference type="InterPro" id="IPR036291">
    <property type="entry name" value="NAD(P)-bd_dom_sf"/>
</dbReference>
<feature type="domain" description="Quinate/shikimate 5-dehydrogenase/glutamyl-tRNA reductase" evidence="11">
    <location>
        <begin position="117"/>
        <end position="197"/>
    </location>
</feature>
<comment type="function">
    <text evidence="10">Involved in the biosynthesis of the chorismate, which leads to the biosynthesis of aromatic amino acids. Catalyzes the reversible NADPH linked reduction of 3-dehydroshikimate (DHSA) to yield shikimate (SA).</text>
</comment>
<dbReference type="GO" id="GO:0019632">
    <property type="term" value="P:shikimate metabolic process"/>
    <property type="evidence" value="ECO:0007669"/>
    <property type="project" value="InterPro"/>
</dbReference>
<comment type="subunit">
    <text evidence="10">Homodimer.</text>
</comment>
<feature type="domain" description="Shikimate dehydrogenase substrate binding N-terminal" evidence="12">
    <location>
        <begin position="12"/>
        <end position="92"/>
    </location>
</feature>
<comment type="pathway">
    <text evidence="9">Aromatic compound metabolism; 3,4-dihydroxybenzoate biosynthesis; 3-dehydroquinate from D-quinate (NAD(+) route).</text>
</comment>
<evidence type="ECO:0000256" key="7">
    <source>
        <dbReference type="ARBA" id="ARBA00051639"/>
    </source>
</evidence>
<evidence type="ECO:0000256" key="3">
    <source>
        <dbReference type="ARBA" id="ARBA00022857"/>
    </source>
</evidence>
<dbReference type="UniPathway" id="UPA00053">
    <property type="reaction ID" value="UER00087"/>
</dbReference>
<evidence type="ECO:0000256" key="8">
    <source>
        <dbReference type="ARBA" id="ARBA00052329"/>
    </source>
</evidence>
<dbReference type="RefSeq" id="WP_160197156.1">
    <property type="nucleotide sequence ID" value="NZ_QXXA01000007.1"/>
</dbReference>
<dbReference type="GO" id="GO:0050661">
    <property type="term" value="F:NADP binding"/>
    <property type="evidence" value="ECO:0007669"/>
    <property type="project" value="InterPro"/>
</dbReference>
<comment type="catalytic activity">
    <reaction evidence="7">
        <text>L-quinate + NAD(+) = 3-dehydroquinate + NADH + H(+)</text>
        <dbReference type="Rhea" id="RHEA:22364"/>
        <dbReference type="ChEBI" id="CHEBI:15378"/>
        <dbReference type="ChEBI" id="CHEBI:29751"/>
        <dbReference type="ChEBI" id="CHEBI:32364"/>
        <dbReference type="ChEBI" id="CHEBI:57540"/>
        <dbReference type="ChEBI" id="CHEBI:57945"/>
        <dbReference type="EC" id="1.1.1.24"/>
    </reaction>
</comment>
<comment type="catalytic activity">
    <reaction evidence="6 10">
        <text>shikimate + NADP(+) = 3-dehydroshikimate + NADPH + H(+)</text>
        <dbReference type="Rhea" id="RHEA:17737"/>
        <dbReference type="ChEBI" id="CHEBI:15378"/>
        <dbReference type="ChEBI" id="CHEBI:16630"/>
        <dbReference type="ChEBI" id="CHEBI:36208"/>
        <dbReference type="ChEBI" id="CHEBI:57783"/>
        <dbReference type="ChEBI" id="CHEBI:58349"/>
        <dbReference type="EC" id="1.1.1.25"/>
    </reaction>
</comment>
<dbReference type="GO" id="GO:0004764">
    <property type="term" value="F:shikimate 3-dehydrogenase (NADP+) activity"/>
    <property type="evidence" value="ECO:0007669"/>
    <property type="project" value="UniProtKB-UniRule"/>
</dbReference>
<dbReference type="NCBIfam" id="TIGR00507">
    <property type="entry name" value="aroE"/>
    <property type="match status" value="1"/>
</dbReference>
<evidence type="ECO:0000313" key="13">
    <source>
        <dbReference type="EMBL" id="NBI06674.1"/>
    </source>
</evidence>
<reference evidence="13 14" key="1">
    <citation type="submission" date="2018-08" db="EMBL/GenBank/DDBJ databases">
        <title>Murine metabolic-syndrome-specific gut microbial biobank.</title>
        <authorList>
            <person name="Liu C."/>
        </authorList>
    </citation>
    <scope>NUCLEOTIDE SEQUENCE [LARGE SCALE GENOMIC DNA]</scope>
    <source>
        <strain evidence="13 14">583</strain>
    </source>
</reference>
<dbReference type="Pfam" id="PF01488">
    <property type="entry name" value="Shikimate_DH"/>
    <property type="match status" value="1"/>
</dbReference>
<dbReference type="Gene3D" id="3.40.50.10860">
    <property type="entry name" value="Leucine Dehydrogenase, chain A, domain 1"/>
    <property type="match status" value="1"/>
</dbReference>
<keyword evidence="4 10" id="KW-0560">Oxidoreductase</keyword>
<dbReference type="GO" id="GO:0009073">
    <property type="term" value="P:aromatic amino acid family biosynthetic process"/>
    <property type="evidence" value="ECO:0007669"/>
    <property type="project" value="UniProtKB-KW"/>
</dbReference>
<sequence>MNIDSYTNLFCLIGNPISKSLSPYIHNTNFKYNDINAVYLSFKVENLEQAILGIKSLSIKGFNVTLPYKQEIIKYLDNIDQIAEKIGAINTVKNINGKLIGFNTDGLGFMKSLKDRHIQLKNKNILIIGAGGASRAISFTIANESIKSLTIVNRNKKRALSLIKDIKSKYKNLDLSFLEKQDIKDNYDIIINTTSVGMYPNEKEKPLDTSLFSDKTIIYDIIYKPKETLFLKQAKEEGKTTINGLDMLVNQAILSERIWISENLKIYPFIFK</sequence>
<evidence type="ECO:0000256" key="10">
    <source>
        <dbReference type="HAMAP-Rule" id="MF_00222"/>
    </source>
</evidence>
<accession>A0A845QXF6</accession>
<keyword evidence="14" id="KW-1185">Reference proteome</keyword>
<feature type="binding site" evidence="10">
    <location>
        <begin position="20"/>
        <end position="22"/>
    </location>
    <ligand>
        <name>shikimate</name>
        <dbReference type="ChEBI" id="CHEBI:36208"/>
    </ligand>
</feature>
<dbReference type="EMBL" id="QXXA01000007">
    <property type="protein sequence ID" value="NBI06674.1"/>
    <property type="molecule type" value="Genomic_DNA"/>
</dbReference>
<comment type="caution">
    <text evidence="10">Lacks conserved residue(s) required for the propagation of feature annotation.</text>
</comment>
<comment type="catalytic activity">
    <reaction evidence="8">
        <text>shikimate + NAD(+) = 3-dehydroshikimate + NADH + H(+)</text>
        <dbReference type="Rhea" id="RHEA:17741"/>
        <dbReference type="ChEBI" id="CHEBI:15378"/>
        <dbReference type="ChEBI" id="CHEBI:16630"/>
        <dbReference type="ChEBI" id="CHEBI:36208"/>
        <dbReference type="ChEBI" id="CHEBI:57540"/>
        <dbReference type="ChEBI" id="CHEBI:57945"/>
    </reaction>
</comment>
<gene>
    <name evidence="10 13" type="primary">aroE</name>
    <name evidence="13" type="ORF">D3Z33_07340</name>
</gene>
<dbReference type="HAMAP" id="MF_00222">
    <property type="entry name" value="Shikimate_DH_AroE"/>
    <property type="match status" value="1"/>
</dbReference>
<evidence type="ECO:0000313" key="14">
    <source>
        <dbReference type="Proteomes" id="UP000467132"/>
    </source>
</evidence>
<dbReference type="Pfam" id="PF08501">
    <property type="entry name" value="Shikimate_dh_N"/>
    <property type="match status" value="1"/>
</dbReference>
<dbReference type="PANTHER" id="PTHR21089">
    <property type="entry name" value="SHIKIMATE DEHYDROGENASE"/>
    <property type="match status" value="1"/>
</dbReference>
<feature type="binding site" evidence="10">
    <location>
        <position position="244"/>
    </location>
    <ligand>
        <name>NADP(+)</name>
        <dbReference type="ChEBI" id="CHEBI:58349"/>
    </ligand>
</feature>
<dbReference type="OrthoDB" id="9792692at2"/>
<dbReference type="SUPFAM" id="SSF51735">
    <property type="entry name" value="NAD(P)-binding Rossmann-fold domains"/>
    <property type="match status" value="1"/>
</dbReference>
<keyword evidence="2 10" id="KW-0028">Amino-acid biosynthesis</keyword>
<dbReference type="EC" id="1.1.1.25" evidence="10"/>
<dbReference type="PANTHER" id="PTHR21089:SF1">
    <property type="entry name" value="BIFUNCTIONAL 3-DEHYDROQUINATE DEHYDRATASE_SHIKIMATE DEHYDROGENASE, CHLOROPLASTIC"/>
    <property type="match status" value="1"/>
</dbReference>
<dbReference type="AlphaFoldDB" id="A0A845QXF6"/>
<evidence type="ECO:0000256" key="5">
    <source>
        <dbReference type="ARBA" id="ARBA00023141"/>
    </source>
</evidence>
<evidence type="ECO:0000256" key="1">
    <source>
        <dbReference type="ARBA" id="ARBA00004871"/>
    </source>
</evidence>
<evidence type="ECO:0000256" key="9">
    <source>
        <dbReference type="ARBA" id="ARBA00060613"/>
    </source>
</evidence>
<feature type="binding site" evidence="10">
    <location>
        <position position="105"/>
    </location>
    <ligand>
        <name>shikimate</name>
        <dbReference type="ChEBI" id="CHEBI:36208"/>
    </ligand>
</feature>
<dbReference type="InterPro" id="IPR022893">
    <property type="entry name" value="Shikimate_DH_fam"/>
</dbReference>
<feature type="active site" description="Proton acceptor" evidence="10">
    <location>
        <position position="69"/>
    </location>
</feature>
<dbReference type="CDD" id="cd01065">
    <property type="entry name" value="NAD_bind_Shikimate_DH"/>
    <property type="match status" value="1"/>
</dbReference>
<feature type="binding site" evidence="10">
    <location>
        <position position="221"/>
    </location>
    <ligand>
        <name>NADP(+)</name>
        <dbReference type="ChEBI" id="CHEBI:58349"/>
    </ligand>
</feature>
<dbReference type="SUPFAM" id="SSF53223">
    <property type="entry name" value="Aminoacid dehydrogenase-like, N-terminal domain"/>
    <property type="match status" value="1"/>
</dbReference>
<comment type="similarity">
    <text evidence="10">Belongs to the shikimate dehydrogenase family.</text>
</comment>
<keyword evidence="3 10" id="KW-0521">NADP</keyword>
<feature type="binding site" evidence="10">
    <location>
        <position position="65"/>
    </location>
    <ligand>
        <name>shikimate</name>
        <dbReference type="ChEBI" id="CHEBI:36208"/>
    </ligand>
</feature>
<dbReference type="GO" id="GO:0030266">
    <property type="term" value="F:quinate 3-dehydrogenase (NAD+) activity"/>
    <property type="evidence" value="ECO:0007669"/>
    <property type="project" value="UniProtKB-EC"/>
</dbReference>
<dbReference type="Gene3D" id="3.40.50.720">
    <property type="entry name" value="NAD(P)-binding Rossmann-like Domain"/>
    <property type="match status" value="1"/>
</dbReference>
<dbReference type="Proteomes" id="UP000467132">
    <property type="component" value="Unassembled WGS sequence"/>
</dbReference>
<protein>
    <recommendedName>
        <fullName evidence="10">Shikimate dehydrogenase (NADP(+))</fullName>
        <shortName evidence="10">SDH</shortName>
        <ecNumber evidence="10">1.1.1.25</ecNumber>
    </recommendedName>
</protein>
<name>A0A845QXF6_9CLOT</name>
<dbReference type="InterPro" id="IPR013708">
    <property type="entry name" value="Shikimate_DH-bd_N"/>
</dbReference>
<feature type="binding site" evidence="10">
    <location>
        <position position="90"/>
    </location>
    <ligand>
        <name>shikimate</name>
        <dbReference type="ChEBI" id="CHEBI:36208"/>
    </ligand>
</feature>
<dbReference type="InterPro" id="IPR006151">
    <property type="entry name" value="Shikm_DH/Glu-tRNA_Rdtase"/>
</dbReference>
<feature type="binding site" evidence="10">
    <location>
        <begin position="129"/>
        <end position="133"/>
    </location>
    <ligand>
        <name>NADP(+)</name>
        <dbReference type="ChEBI" id="CHEBI:58349"/>
    </ligand>
</feature>
<feature type="binding site" evidence="10">
    <location>
        <position position="223"/>
    </location>
    <ligand>
        <name>shikimate</name>
        <dbReference type="ChEBI" id="CHEBI:36208"/>
    </ligand>
</feature>
<evidence type="ECO:0000256" key="2">
    <source>
        <dbReference type="ARBA" id="ARBA00022605"/>
    </source>
</evidence>
<dbReference type="GO" id="GO:0008652">
    <property type="term" value="P:amino acid biosynthetic process"/>
    <property type="evidence" value="ECO:0007669"/>
    <property type="project" value="UniProtKB-KW"/>
</dbReference>
<dbReference type="FunFam" id="3.40.50.720:FF:000086">
    <property type="entry name" value="Quinate/shikimate dehydrogenase"/>
    <property type="match status" value="1"/>
</dbReference>
<comment type="caution">
    <text evidence="13">The sequence shown here is derived from an EMBL/GenBank/DDBJ whole genome shotgun (WGS) entry which is preliminary data.</text>
</comment>
<dbReference type="InterPro" id="IPR046346">
    <property type="entry name" value="Aminoacid_DH-like_N_sf"/>
</dbReference>
<evidence type="ECO:0000259" key="11">
    <source>
        <dbReference type="Pfam" id="PF01488"/>
    </source>
</evidence>